<dbReference type="Pfam" id="PF14905">
    <property type="entry name" value="OMP_b-brl_3"/>
    <property type="match status" value="1"/>
</dbReference>
<evidence type="ECO:0000259" key="10">
    <source>
        <dbReference type="Pfam" id="PF14905"/>
    </source>
</evidence>
<dbReference type="InterPro" id="IPR036942">
    <property type="entry name" value="Beta-barrel_TonB_sf"/>
</dbReference>
<evidence type="ECO:0000256" key="9">
    <source>
        <dbReference type="SAM" id="SignalP"/>
    </source>
</evidence>
<dbReference type="InterPro" id="IPR037066">
    <property type="entry name" value="Plug_dom_sf"/>
</dbReference>
<evidence type="ECO:0000313" key="11">
    <source>
        <dbReference type="EMBL" id="ETK03620.1"/>
    </source>
</evidence>
<evidence type="ECO:0000256" key="5">
    <source>
        <dbReference type="ARBA" id="ARBA00022729"/>
    </source>
</evidence>
<dbReference type="PANTHER" id="PTHR30069:SF29">
    <property type="entry name" value="HEMOGLOBIN AND HEMOGLOBIN-HAPTOGLOBIN-BINDING PROTEIN 1-RELATED"/>
    <property type="match status" value="1"/>
</dbReference>
<evidence type="ECO:0000256" key="4">
    <source>
        <dbReference type="ARBA" id="ARBA00022692"/>
    </source>
</evidence>
<evidence type="ECO:0000256" key="6">
    <source>
        <dbReference type="ARBA" id="ARBA00023136"/>
    </source>
</evidence>
<feature type="region of interest" description="Disordered" evidence="8">
    <location>
        <begin position="762"/>
        <end position="782"/>
    </location>
</feature>
<dbReference type="GO" id="GO:0044718">
    <property type="term" value="P:siderophore transmembrane transport"/>
    <property type="evidence" value="ECO:0007669"/>
    <property type="project" value="TreeGrafter"/>
</dbReference>
<keyword evidence="2" id="KW-0813">Transport</keyword>
<sequence length="782" mass="86797">MRYTLYMVALAAAMLAHEARAQEVRGRVTDAEGRAVEPATVAVFRGDRQLAADVTDTAGRFRLAAPDGPYTLRVRHMAYRPLDTLISARGRSGDELSLVMAEASVGLGEVTVQAERIVREADRFVVHVGDAPAMAGRDGAELLRTAPGVWVTDDGVSVNGAAGARVYVDDRELRLSGRALTAYLRTLRAADVARLEVLPQADASYGADVRGGVVRIVLRRRRERGMDANVSVETDFGRQYGGVRPSASVRAHAGRWTWHASAAGDHLYKGIGQLSAERFYVNREAGSFASQSVTDGRRRNVTGRVGAIFDANPRTSIGAEAELSRGRETEPSEVETVVSQHGRLRSISGHYDREETDRTAAAAVNVTHRTDTIGSRLKLVADYTDRSLGGETDERSTAGWMNRDLTASRYRVLAIDASAVRVFRSGMRLSAGAKYTRNRMRDSVRREGPASDPGFLTDYTEQIAAGYASLALELGRLSLTAGLRAEWTHTAGREGMRRAYADLFENATATYAFDPMRLFMLVAQYARNVERPNFRYLNPRRVRSSDFAYIEGNPALRPTYIRRLSLTAVWHYRYTLTVGGNLHRDLVREEAHTDASAPEVRIVRPENHDRENHWFVALSAPLRPMRGWELNANLVGVRQDLRNTSSDPWATHWLGFARLTLGVTLPRDAYAELTYNASSRLHSANTGVEPRHTFDVVLKKQFADHRLTVTLGLSNIFDRGVTYFSHTERFDERTSVSGGSAGRRVTVGLHYVLRSGKSVKSRTVERASTDDTRRMDRVKNEK</sequence>
<feature type="signal peptide" evidence="9">
    <location>
        <begin position="1"/>
        <end position="21"/>
    </location>
</feature>
<evidence type="ECO:0000313" key="12">
    <source>
        <dbReference type="Proteomes" id="UP000018872"/>
    </source>
</evidence>
<dbReference type="Pfam" id="PF13620">
    <property type="entry name" value="CarboxypepD_reg"/>
    <property type="match status" value="1"/>
</dbReference>
<proteinExistence type="predicted"/>
<organism evidence="11 12">
    <name type="scientific">Tannerella sp. oral taxon BU063 isolate Cell 5</name>
    <dbReference type="NCBI Taxonomy" id="1410950"/>
    <lineage>
        <taxon>Bacteria</taxon>
        <taxon>Pseudomonadati</taxon>
        <taxon>Bacteroidota</taxon>
        <taxon>Bacteroidia</taxon>
        <taxon>Bacteroidales</taxon>
        <taxon>Tannerellaceae</taxon>
        <taxon>Tannerella</taxon>
    </lineage>
</organism>
<comment type="caution">
    <text evidence="11">The sequence shown here is derived from an EMBL/GenBank/DDBJ whole genome shotgun (WGS) entry which is preliminary data.</text>
</comment>
<dbReference type="GO" id="GO:0015344">
    <property type="term" value="F:siderophore uptake transmembrane transporter activity"/>
    <property type="evidence" value="ECO:0007669"/>
    <property type="project" value="TreeGrafter"/>
</dbReference>
<evidence type="ECO:0000256" key="7">
    <source>
        <dbReference type="ARBA" id="ARBA00023237"/>
    </source>
</evidence>
<feature type="chain" id="PRO_5004812571" evidence="9">
    <location>
        <begin position="22"/>
        <end position="782"/>
    </location>
</feature>
<dbReference type="AlphaFoldDB" id="W2C930"/>
<feature type="domain" description="Outer membrane protein beta-barrel" evidence="10">
    <location>
        <begin position="368"/>
        <end position="751"/>
    </location>
</feature>
<keyword evidence="3" id="KW-1134">Transmembrane beta strand</keyword>
<dbReference type="InterPro" id="IPR039426">
    <property type="entry name" value="TonB-dep_rcpt-like"/>
</dbReference>
<evidence type="ECO:0000256" key="8">
    <source>
        <dbReference type="SAM" id="MobiDB-lite"/>
    </source>
</evidence>
<dbReference type="SUPFAM" id="SSF56935">
    <property type="entry name" value="Porins"/>
    <property type="match status" value="1"/>
</dbReference>
<dbReference type="InterPro" id="IPR008969">
    <property type="entry name" value="CarboxyPept-like_regulatory"/>
</dbReference>
<protein>
    <submittedName>
        <fullName evidence="11">Collagen-binding protein</fullName>
    </submittedName>
</protein>
<dbReference type="Gene3D" id="2.170.130.10">
    <property type="entry name" value="TonB-dependent receptor, plug domain"/>
    <property type="match status" value="1"/>
</dbReference>
<dbReference type="GO" id="GO:0009279">
    <property type="term" value="C:cell outer membrane"/>
    <property type="evidence" value="ECO:0007669"/>
    <property type="project" value="UniProtKB-SubCell"/>
</dbReference>
<accession>W2C930</accession>
<dbReference type="SUPFAM" id="SSF49464">
    <property type="entry name" value="Carboxypeptidase regulatory domain-like"/>
    <property type="match status" value="1"/>
</dbReference>
<evidence type="ECO:0000256" key="1">
    <source>
        <dbReference type="ARBA" id="ARBA00004571"/>
    </source>
</evidence>
<name>W2C930_9BACT</name>
<keyword evidence="4" id="KW-0812">Transmembrane</keyword>
<keyword evidence="7" id="KW-0998">Cell outer membrane</keyword>
<dbReference type="PANTHER" id="PTHR30069">
    <property type="entry name" value="TONB-DEPENDENT OUTER MEMBRANE RECEPTOR"/>
    <property type="match status" value="1"/>
</dbReference>
<dbReference type="PATRIC" id="fig|1410950.3.peg.2018"/>
<keyword evidence="6" id="KW-0472">Membrane</keyword>
<dbReference type="InterPro" id="IPR041700">
    <property type="entry name" value="OMP_b-brl_3"/>
</dbReference>
<comment type="subcellular location">
    <subcellularLocation>
        <location evidence="1">Cell outer membrane</location>
        <topology evidence="1">Multi-pass membrane protein</topology>
    </subcellularLocation>
</comment>
<dbReference type="Gene3D" id="2.40.170.20">
    <property type="entry name" value="TonB-dependent receptor, beta-barrel domain"/>
    <property type="match status" value="1"/>
</dbReference>
<gene>
    <name evidence="11" type="ORF">T229_13095</name>
</gene>
<reference evidence="11 12" key="1">
    <citation type="submission" date="2013-11" db="EMBL/GenBank/DDBJ databases">
        <title>Single cell genomics of uncultured Tannerella BU063 (oral taxon 286).</title>
        <authorList>
            <person name="Beall C.J."/>
            <person name="Campbell A.G."/>
            <person name="Griffen A.L."/>
            <person name="Podar M."/>
            <person name="Leys E.J."/>
        </authorList>
    </citation>
    <scope>NUCLEOTIDE SEQUENCE [LARGE SCALE GENOMIC DNA]</scope>
    <source>
        <strain evidence="11">Cell 5</strain>
    </source>
</reference>
<evidence type="ECO:0000256" key="3">
    <source>
        <dbReference type="ARBA" id="ARBA00022452"/>
    </source>
</evidence>
<evidence type="ECO:0000256" key="2">
    <source>
        <dbReference type="ARBA" id="ARBA00022448"/>
    </source>
</evidence>
<keyword evidence="5 9" id="KW-0732">Signal</keyword>
<dbReference type="Proteomes" id="UP000018872">
    <property type="component" value="Unassembled WGS sequence"/>
</dbReference>
<dbReference type="EMBL" id="AYYC01000732">
    <property type="protein sequence ID" value="ETK03620.1"/>
    <property type="molecule type" value="Genomic_DNA"/>
</dbReference>
<keyword evidence="11" id="KW-0176">Collagen</keyword>
<dbReference type="Gene3D" id="2.60.40.1120">
    <property type="entry name" value="Carboxypeptidase-like, regulatory domain"/>
    <property type="match status" value="1"/>
</dbReference>